<evidence type="ECO:0000313" key="1">
    <source>
        <dbReference type="EMBL" id="KKL45940.1"/>
    </source>
</evidence>
<dbReference type="EMBL" id="LAZR01034209">
    <property type="protein sequence ID" value="KKL45940.1"/>
    <property type="molecule type" value="Genomic_DNA"/>
</dbReference>
<comment type="caution">
    <text evidence="1">The sequence shown here is derived from an EMBL/GenBank/DDBJ whole genome shotgun (WGS) entry which is preliminary data.</text>
</comment>
<dbReference type="AlphaFoldDB" id="A0A0F9EM09"/>
<name>A0A0F9EM09_9ZZZZ</name>
<gene>
    <name evidence="1" type="ORF">LCGC14_2350560</name>
</gene>
<protein>
    <submittedName>
        <fullName evidence="1">Uncharacterized protein</fullName>
    </submittedName>
</protein>
<accession>A0A0F9EM09</accession>
<organism evidence="1">
    <name type="scientific">marine sediment metagenome</name>
    <dbReference type="NCBI Taxonomy" id="412755"/>
    <lineage>
        <taxon>unclassified sequences</taxon>
        <taxon>metagenomes</taxon>
        <taxon>ecological metagenomes</taxon>
    </lineage>
</organism>
<sequence>MNLMEFEEGDDPHMILQGYNSRNEFYIVRGRPVFIDDMRIRVLKTLCHFKKL</sequence>
<proteinExistence type="predicted"/>
<reference evidence="1" key="1">
    <citation type="journal article" date="2015" name="Nature">
        <title>Complex archaea that bridge the gap between prokaryotes and eukaryotes.</title>
        <authorList>
            <person name="Spang A."/>
            <person name="Saw J.H."/>
            <person name="Jorgensen S.L."/>
            <person name="Zaremba-Niedzwiedzka K."/>
            <person name="Martijn J."/>
            <person name="Lind A.E."/>
            <person name="van Eijk R."/>
            <person name="Schleper C."/>
            <person name="Guy L."/>
            <person name="Ettema T.J."/>
        </authorList>
    </citation>
    <scope>NUCLEOTIDE SEQUENCE</scope>
</reference>